<dbReference type="InterPro" id="IPR012675">
    <property type="entry name" value="Beta-grasp_dom_sf"/>
</dbReference>
<dbReference type="PROSITE" id="PS51880">
    <property type="entry name" value="TGS"/>
    <property type="match status" value="1"/>
</dbReference>
<dbReference type="FunFam" id="3.40.50.300:FF:001436">
    <property type="entry name" value="Developmentally-regulated GTP-binding protein"/>
    <property type="match status" value="1"/>
</dbReference>
<dbReference type="Pfam" id="PF16897">
    <property type="entry name" value="MMR_HSR1_Xtn"/>
    <property type="match status" value="1"/>
</dbReference>
<dbReference type="InterPro" id="IPR027417">
    <property type="entry name" value="P-loop_NTPase"/>
</dbReference>
<dbReference type="PANTHER" id="PTHR43127">
    <property type="entry name" value="DEVELOPMENTALLY-REGULATED GTP-BINDING PROTEIN 2"/>
    <property type="match status" value="1"/>
</dbReference>
<feature type="domain" description="OBG-type G" evidence="3">
    <location>
        <begin position="65"/>
        <end position="291"/>
    </location>
</feature>
<feature type="domain" description="TGS" evidence="4">
    <location>
        <begin position="291"/>
        <end position="368"/>
    </location>
</feature>
<evidence type="ECO:0000313" key="6">
    <source>
        <dbReference type="Proteomes" id="UP001221142"/>
    </source>
</evidence>
<dbReference type="InterPro" id="IPR031662">
    <property type="entry name" value="GTP-binding_2"/>
</dbReference>
<dbReference type="PRINTS" id="PR00326">
    <property type="entry name" value="GTP1OBG"/>
</dbReference>
<dbReference type="Pfam" id="PF02824">
    <property type="entry name" value="TGS"/>
    <property type="match status" value="1"/>
</dbReference>
<dbReference type="AlphaFoldDB" id="A0AAD7C4H9"/>
<dbReference type="InterPro" id="IPR045001">
    <property type="entry name" value="DRG"/>
</dbReference>
<evidence type="ECO:0000256" key="1">
    <source>
        <dbReference type="ARBA" id="ARBA00022741"/>
    </source>
</evidence>
<protein>
    <submittedName>
        <fullName evidence="5">P-loop containing nucleoside triphosphate hydrolase protein</fullName>
    </submittedName>
</protein>
<name>A0AAD7C4H9_9AGAR</name>
<dbReference type="GO" id="GO:1903833">
    <property type="term" value="P:positive regulation of cellular response to amino acid starvation"/>
    <property type="evidence" value="ECO:0007669"/>
    <property type="project" value="UniProtKB-ARBA"/>
</dbReference>
<dbReference type="Gene3D" id="6.10.140.1070">
    <property type="match status" value="2"/>
</dbReference>
<dbReference type="CDD" id="cd01896">
    <property type="entry name" value="DRG"/>
    <property type="match status" value="1"/>
</dbReference>
<dbReference type="SUPFAM" id="SSF81271">
    <property type="entry name" value="TGS-like"/>
    <property type="match status" value="1"/>
</dbReference>
<keyword evidence="2" id="KW-0342">GTP-binding</keyword>
<accession>A0AAD7C4H9</accession>
<dbReference type="Proteomes" id="UP001221142">
    <property type="component" value="Unassembled WGS sequence"/>
</dbReference>
<evidence type="ECO:0000256" key="2">
    <source>
        <dbReference type="ARBA" id="ARBA00023134"/>
    </source>
</evidence>
<dbReference type="EMBL" id="JARKIF010000005">
    <property type="protein sequence ID" value="KAJ7638708.1"/>
    <property type="molecule type" value="Genomic_DNA"/>
</dbReference>
<organism evidence="5 6">
    <name type="scientific">Roridomyces roridus</name>
    <dbReference type="NCBI Taxonomy" id="1738132"/>
    <lineage>
        <taxon>Eukaryota</taxon>
        <taxon>Fungi</taxon>
        <taxon>Dikarya</taxon>
        <taxon>Basidiomycota</taxon>
        <taxon>Agaricomycotina</taxon>
        <taxon>Agaricomycetes</taxon>
        <taxon>Agaricomycetidae</taxon>
        <taxon>Agaricales</taxon>
        <taxon>Marasmiineae</taxon>
        <taxon>Mycenaceae</taxon>
        <taxon>Roridomyces</taxon>
    </lineage>
</organism>
<dbReference type="GO" id="GO:0003924">
    <property type="term" value="F:GTPase activity"/>
    <property type="evidence" value="ECO:0007669"/>
    <property type="project" value="InterPro"/>
</dbReference>
<dbReference type="PROSITE" id="PS51710">
    <property type="entry name" value="G_OBG"/>
    <property type="match status" value="1"/>
</dbReference>
<dbReference type="Pfam" id="PF01926">
    <property type="entry name" value="MMR_HSR1"/>
    <property type="match status" value="1"/>
</dbReference>
<dbReference type="NCBIfam" id="TIGR00231">
    <property type="entry name" value="small_GTP"/>
    <property type="match status" value="1"/>
</dbReference>
<sequence length="369" mass="40130">MTTVQKIKEIEDEMAKTQKNKATSYHLGQLKAKLAKLRRELISPTGGGGGAGAGLGFDVARTGVASVGFIGFPSVGKSTLMSKLTGTHSEVSAIDFTTLTTVPGTVKVHGAPIQILDLPGIIEGANDGRGRGRQVIAVARTCNLIFIVLDVLKPLGDKKIIEGELEGFGIRLNKRPPAILVRRKEKGGIAITNTVPLTNIAHEDIKGVLSEFKINNCDVAIREPGATIDDLVDVIEGNRVYIPAIYILNKIDAISIEELDLLYKIPMSVPISSKEWLNIDELIEKMWSTLDLVRVYTKPRGLAPDYSQPVVLRSGKCSVEDFCNAIHKEIAKQMKYAIVWGASAKHSRGQKVGLEHILEDEDVVHISKK</sequence>
<keyword evidence="1" id="KW-0547">Nucleotide-binding</keyword>
<dbReference type="InterPro" id="IPR004095">
    <property type="entry name" value="TGS"/>
</dbReference>
<dbReference type="InterPro" id="IPR005225">
    <property type="entry name" value="Small_GTP-bd"/>
</dbReference>
<evidence type="ECO:0000259" key="3">
    <source>
        <dbReference type="PROSITE" id="PS51710"/>
    </source>
</evidence>
<dbReference type="InterPro" id="IPR012676">
    <property type="entry name" value="TGS-like"/>
</dbReference>
<dbReference type="FunFam" id="3.10.20.30:FF:000003">
    <property type="entry name" value="Developmentally-regulated GTP-binding protein 1"/>
    <property type="match status" value="1"/>
</dbReference>
<dbReference type="SUPFAM" id="SSF52540">
    <property type="entry name" value="P-loop containing nucleoside triphosphate hydrolases"/>
    <property type="match status" value="1"/>
</dbReference>
<keyword evidence="5" id="KW-0378">Hydrolase</keyword>
<proteinExistence type="predicted"/>
<gene>
    <name evidence="5" type="ORF">FB45DRAFT_903597</name>
</gene>
<evidence type="ECO:0000313" key="5">
    <source>
        <dbReference type="EMBL" id="KAJ7638708.1"/>
    </source>
</evidence>
<dbReference type="InterPro" id="IPR006074">
    <property type="entry name" value="GTP1-OBG_CS"/>
</dbReference>
<keyword evidence="6" id="KW-1185">Reference proteome</keyword>
<dbReference type="InterPro" id="IPR006073">
    <property type="entry name" value="GTP-bd"/>
</dbReference>
<dbReference type="Gene3D" id="3.10.20.30">
    <property type="match status" value="1"/>
</dbReference>
<reference evidence="5" key="1">
    <citation type="submission" date="2023-03" db="EMBL/GenBank/DDBJ databases">
        <title>Massive genome expansion in bonnet fungi (Mycena s.s.) driven by repeated elements and novel gene families across ecological guilds.</title>
        <authorList>
            <consortium name="Lawrence Berkeley National Laboratory"/>
            <person name="Harder C.B."/>
            <person name="Miyauchi S."/>
            <person name="Viragh M."/>
            <person name="Kuo A."/>
            <person name="Thoen E."/>
            <person name="Andreopoulos B."/>
            <person name="Lu D."/>
            <person name="Skrede I."/>
            <person name="Drula E."/>
            <person name="Henrissat B."/>
            <person name="Morin E."/>
            <person name="Kohler A."/>
            <person name="Barry K."/>
            <person name="LaButti K."/>
            <person name="Morin E."/>
            <person name="Salamov A."/>
            <person name="Lipzen A."/>
            <person name="Mereny Z."/>
            <person name="Hegedus B."/>
            <person name="Baldrian P."/>
            <person name="Stursova M."/>
            <person name="Weitz H."/>
            <person name="Taylor A."/>
            <person name="Grigoriev I.V."/>
            <person name="Nagy L.G."/>
            <person name="Martin F."/>
            <person name="Kauserud H."/>
        </authorList>
    </citation>
    <scope>NUCLEOTIDE SEQUENCE</scope>
    <source>
        <strain evidence="5">9284</strain>
    </source>
</reference>
<dbReference type="CDD" id="cd17230">
    <property type="entry name" value="TGS_DRG1"/>
    <property type="match status" value="1"/>
</dbReference>
<dbReference type="PROSITE" id="PS00905">
    <property type="entry name" value="GTP1_OBG"/>
    <property type="match status" value="1"/>
</dbReference>
<evidence type="ECO:0000259" key="4">
    <source>
        <dbReference type="PROSITE" id="PS51880"/>
    </source>
</evidence>
<dbReference type="InterPro" id="IPR031167">
    <property type="entry name" value="G_OBG"/>
</dbReference>
<comment type="caution">
    <text evidence="5">The sequence shown here is derived from an EMBL/GenBank/DDBJ whole genome shotgun (WGS) entry which is preliminary data.</text>
</comment>
<dbReference type="GO" id="GO:0005525">
    <property type="term" value="F:GTP binding"/>
    <property type="evidence" value="ECO:0007669"/>
    <property type="project" value="UniProtKB-KW"/>
</dbReference>